<dbReference type="PANTHER" id="PTHR30404:SF0">
    <property type="entry name" value="N-ACETYLMURAMOYL-L-ALANINE AMIDASE AMIC"/>
    <property type="match status" value="1"/>
</dbReference>
<dbReference type="SMART" id="SM00646">
    <property type="entry name" value="Ami_3"/>
    <property type="match status" value="1"/>
</dbReference>
<dbReference type="CDD" id="cd02696">
    <property type="entry name" value="MurNAc-LAA"/>
    <property type="match status" value="1"/>
</dbReference>
<feature type="domain" description="MurNAc-LAA" evidence="4">
    <location>
        <begin position="142"/>
        <end position="252"/>
    </location>
</feature>
<dbReference type="GO" id="GO:0008745">
    <property type="term" value="F:N-acetylmuramoyl-L-alanine amidase activity"/>
    <property type="evidence" value="ECO:0007669"/>
    <property type="project" value="UniProtKB-EC"/>
</dbReference>
<feature type="compositionally biased region" description="Low complexity" evidence="2">
    <location>
        <begin position="45"/>
        <end position="63"/>
    </location>
</feature>
<dbReference type="GO" id="GO:0030288">
    <property type="term" value="C:outer membrane-bounded periplasmic space"/>
    <property type="evidence" value="ECO:0007669"/>
    <property type="project" value="TreeGrafter"/>
</dbReference>
<evidence type="ECO:0000256" key="3">
    <source>
        <dbReference type="SAM" id="SignalP"/>
    </source>
</evidence>
<feature type="chain" id="PRO_5039037890" evidence="3">
    <location>
        <begin position="26"/>
        <end position="260"/>
    </location>
</feature>
<dbReference type="SUPFAM" id="SSF53187">
    <property type="entry name" value="Zn-dependent exopeptidases"/>
    <property type="match status" value="1"/>
</dbReference>
<protein>
    <submittedName>
        <fullName evidence="5">N-acetylmuramoyl-L-alanine amidase LytC</fullName>
        <ecNumber evidence="5">3.5.1.28</ecNumber>
    </submittedName>
</protein>
<evidence type="ECO:0000256" key="2">
    <source>
        <dbReference type="SAM" id="MobiDB-lite"/>
    </source>
</evidence>
<dbReference type="PANTHER" id="PTHR30404">
    <property type="entry name" value="N-ACETYLMURAMOYL-L-ALANINE AMIDASE"/>
    <property type="match status" value="1"/>
</dbReference>
<evidence type="ECO:0000256" key="1">
    <source>
        <dbReference type="ARBA" id="ARBA00022801"/>
    </source>
</evidence>
<dbReference type="Proteomes" id="UP000191154">
    <property type="component" value="Unassembled WGS sequence"/>
</dbReference>
<proteinExistence type="predicted"/>
<feature type="region of interest" description="Disordered" evidence="2">
    <location>
        <begin position="45"/>
        <end position="67"/>
    </location>
</feature>
<evidence type="ECO:0000259" key="4">
    <source>
        <dbReference type="SMART" id="SM00646"/>
    </source>
</evidence>
<keyword evidence="1 5" id="KW-0378">Hydrolase</keyword>
<feature type="signal peptide" evidence="3">
    <location>
        <begin position="1"/>
        <end position="25"/>
    </location>
</feature>
<gene>
    <name evidence="5" type="primary">lytC_3</name>
    <name evidence="5" type="ORF">CLOSAC_25310</name>
</gene>
<dbReference type="InterPro" id="IPR002508">
    <property type="entry name" value="MurNAc-LAA_cat"/>
</dbReference>
<accession>A0A1S8N3L7</accession>
<comment type="caution">
    <text evidence="5">The sequence shown here is derived from an EMBL/GenBank/DDBJ whole genome shotgun (WGS) entry which is preliminary data.</text>
</comment>
<dbReference type="STRING" id="169679.CSACC_44670"/>
<dbReference type="AlphaFoldDB" id="A0A1S8N3L7"/>
<dbReference type="Gene3D" id="3.40.630.40">
    <property type="entry name" value="Zn-dependent exopeptidases"/>
    <property type="match status" value="1"/>
</dbReference>
<reference evidence="5 6" key="1">
    <citation type="submission" date="2016-05" db="EMBL/GenBank/DDBJ databases">
        <title>Microbial solvent formation.</title>
        <authorList>
            <person name="Poehlein A."/>
            <person name="Montoya Solano J.D."/>
            <person name="Flitsch S."/>
            <person name="Krabben P."/>
            <person name="Duerre P."/>
            <person name="Daniel R."/>
        </authorList>
    </citation>
    <scope>NUCLEOTIDE SEQUENCE [LARGE SCALE GENOMIC DNA]</scope>
    <source>
        <strain evidence="5 6">L1-8</strain>
    </source>
</reference>
<keyword evidence="3" id="KW-0732">Signal</keyword>
<organism evidence="5 6">
    <name type="scientific">Clostridium saccharobutylicum</name>
    <dbReference type="NCBI Taxonomy" id="169679"/>
    <lineage>
        <taxon>Bacteria</taxon>
        <taxon>Bacillati</taxon>
        <taxon>Bacillota</taxon>
        <taxon>Clostridia</taxon>
        <taxon>Eubacteriales</taxon>
        <taxon>Clostridiaceae</taxon>
        <taxon>Clostridium</taxon>
    </lineage>
</organism>
<dbReference type="GO" id="GO:0009253">
    <property type="term" value="P:peptidoglycan catabolic process"/>
    <property type="evidence" value="ECO:0007669"/>
    <property type="project" value="InterPro"/>
</dbReference>
<dbReference type="Pfam" id="PF01520">
    <property type="entry name" value="Amidase_3"/>
    <property type="match status" value="1"/>
</dbReference>
<evidence type="ECO:0000313" key="6">
    <source>
        <dbReference type="Proteomes" id="UP000191154"/>
    </source>
</evidence>
<dbReference type="InterPro" id="IPR050695">
    <property type="entry name" value="N-acetylmuramoyl_amidase_3"/>
</dbReference>
<dbReference type="EC" id="3.5.1.28" evidence="5"/>
<evidence type="ECO:0000313" key="5">
    <source>
        <dbReference type="EMBL" id="OOM11003.1"/>
    </source>
</evidence>
<sequence>MKKYLFYFLGLTLIFSTIISVRVNAQNINTVNVNKNYINKANSTLNSKATNSTSSNNTINDKSGTSDVTNSSAPTIVIDAGHGGYDSGAIGPSGIEEKNITLQIALKLGNLLQSQGYKVIYTRTSDNVPWPSNVKLDLRTRTKMANDSNADYFISIHNNDSKLASSNGTQTFFSYNSVKGKYLANSVQNELIKSVGLQNRGIAPANYYVLGHTSAVSILTELAFISNPTEENILNNTVYQNKFVNAIDAGIVNAINNKNS</sequence>
<dbReference type="RefSeq" id="WP_077865736.1">
    <property type="nucleotide sequence ID" value="NZ_LZYZ01000005.1"/>
</dbReference>
<name>A0A1S8N3L7_CLOSA</name>
<dbReference type="EMBL" id="LZYZ01000005">
    <property type="protein sequence ID" value="OOM11003.1"/>
    <property type="molecule type" value="Genomic_DNA"/>
</dbReference>